<reference evidence="2" key="1">
    <citation type="journal article" date="2011" name="PLoS Genet.">
        <title>Genomic analysis of the necrotrophic fungal pathogens Sclerotinia sclerotiorum and Botrytis cinerea.</title>
        <authorList>
            <person name="Amselem J."/>
            <person name="Cuomo C.A."/>
            <person name="van Kan J.A."/>
            <person name="Viaud M."/>
            <person name="Benito E.P."/>
            <person name="Couloux A."/>
            <person name="Coutinho P.M."/>
            <person name="de Vries R.P."/>
            <person name="Dyer P.S."/>
            <person name="Fillinger S."/>
            <person name="Fournier E."/>
            <person name="Gout L."/>
            <person name="Hahn M."/>
            <person name="Kohn L."/>
            <person name="Lapalu N."/>
            <person name="Plummer K.M."/>
            <person name="Pradier J.M."/>
            <person name="Quevillon E."/>
            <person name="Sharon A."/>
            <person name="Simon A."/>
            <person name="ten Have A."/>
            <person name="Tudzynski B."/>
            <person name="Tudzynski P."/>
            <person name="Wincker P."/>
            <person name="Andrew M."/>
            <person name="Anthouard V."/>
            <person name="Beever R.E."/>
            <person name="Beffa R."/>
            <person name="Benoit I."/>
            <person name="Bouzid O."/>
            <person name="Brault B."/>
            <person name="Chen Z."/>
            <person name="Choquer M."/>
            <person name="Collemare J."/>
            <person name="Cotton P."/>
            <person name="Danchin E.G."/>
            <person name="Da Silva C."/>
            <person name="Gautier A."/>
            <person name="Giraud C."/>
            <person name="Giraud T."/>
            <person name="Gonzalez C."/>
            <person name="Grossetete S."/>
            <person name="Guldener U."/>
            <person name="Henrissat B."/>
            <person name="Howlett B.J."/>
            <person name="Kodira C."/>
            <person name="Kretschmer M."/>
            <person name="Lappartient A."/>
            <person name="Leroch M."/>
            <person name="Levis C."/>
            <person name="Mauceli E."/>
            <person name="Neuveglise C."/>
            <person name="Oeser B."/>
            <person name="Pearson M."/>
            <person name="Poulain J."/>
            <person name="Poussereau N."/>
            <person name="Quesneville H."/>
            <person name="Rascle C."/>
            <person name="Schumacher J."/>
            <person name="Segurens B."/>
            <person name="Sexton A."/>
            <person name="Silva E."/>
            <person name="Sirven C."/>
            <person name="Soanes D.M."/>
            <person name="Talbot N.J."/>
            <person name="Templeton M."/>
            <person name="Yandava C."/>
            <person name="Yarden O."/>
            <person name="Zeng Q."/>
            <person name="Rollins J.A."/>
            <person name="Lebrun M.H."/>
            <person name="Dickman M."/>
        </authorList>
    </citation>
    <scope>NUCLEOTIDE SEQUENCE [LARGE SCALE GENOMIC DNA]</scope>
    <source>
        <strain evidence="2">ATCC 18683 / 1980 / Ss-1</strain>
    </source>
</reference>
<dbReference type="EMBL" id="CH476634">
    <property type="protein sequence ID" value="EDN94160.1"/>
    <property type="molecule type" value="Genomic_DNA"/>
</dbReference>
<evidence type="ECO:0000313" key="2">
    <source>
        <dbReference type="Proteomes" id="UP000001312"/>
    </source>
</evidence>
<dbReference type="AlphaFoldDB" id="A7EXG8"/>
<evidence type="ECO:0000313" key="1">
    <source>
        <dbReference type="EMBL" id="EDN94160.1"/>
    </source>
</evidence>
<gene>
    <name evidence="1" type="ORF">SS1G_10032</name>
</gene>
<name>A7EXG8_SCLS1</name>
<dbReference type="GeneID" id="5485107"/>
<protein>
    <submittedName>
        <fullName evidence="1">Uncharacterized protein</fullName>
    </submittedName>
</protein>
<organism evidence="1 2">
    <name type="scientific">Sclerotinia sclerotiorum (strain ATCC 18683 / 1980 / Ss-1)</name>
    <name type="common">White mold</name>
    <name type="synonym">Whetzelinia sclerotiorum</name>
    <dbReference type="NCBI Taxonomy" id="665079"/>
    <lineage>
        <taxon>Eukaryota</taxon>
        <taxon>Fungi</taxon>
        <taxon>Dikarya</taxon>
        <taxon>Ascomycota</taxon>
        <taxon>Pezizomycotina</taxon>
        <taxon>Leotiomycetes</taxon>
        <taxon>Helotiales</taxon>
        <taxon>Sclerotiniaceae</taxon>
        <taxon>Sclerotinia</taxon>
    </lineage>
</organism>
<sequence>MSISGTLTCAKPGIYGISQAQTCLKSPKYPMTGLALDI</sequence>
<keyword evidence="2" id="KW-1185">Reference proteome</keyword>
<dbReference type="RefSeq" id="XP_001589394.1">
    <property type="nucleotide sequence ID" value="XM_001589344.1"/>
</dbReference>
<proteinExistence type="predicted"/>
<dbReference type="KEGG" id="ssl:SS1G_10032"/>
<dbReference type="Proteomes" id="UP000001312">
    <property type="component" value="Unassembled WGS sequence"/>
</dbReference>
<dbReference type="InParanoid" id="A7EXG8"/>
<accession>A7EXG8</accession>